<proteinExistence type="predicted"/>
<dbReference type="InterPro" id="IPR007527">
    <property type="entry name" value="Znf_SWIM"/>
</dbReference>
<dbReference type="PANTHER" id="PTHR23080">
    <property type="entry name" value="THAP DOMAIN PROTEIN"/>
    <property type="match status" value="1"/>
</dbReference>
<comment type="cofactor">
    <cofactor evidence="1">
        <name>a divalent metal cation</name>
        <dbReference type="ChEBI" id="CHEBI:60240"/>
    </cofactor>
</comment>
<dbReference type="OrthoDB" id="6138840at2759"/>
<dbReference type="AlphaFoldDB" id="A0A8S3T1B9"/>
<keyword evidence="3" id="KW-0863">Zinc-finger</keyword>
<keyword evidence="3" id="KW-0862">Zinc</keyword>
<name>A0A8S3T1B9_MYTED</name>
<keyword evidence="2" id="KW-0479">Metal-binding</keyword>
<keyword evidence="6" id="KW-1185">Reference proteome</keyword>
<comment type="caution">
    <text evidence="5">The sequence shown here is derived from an EMBL/GenBank/DDBJ whole genome shotgun (WGS) entry which is preliminary data.</text>
</comment>
<evidence type="ECO:0000313" key="6">
    <source>
        <dbReference type="Proteomes" id="UP000683360"/>
    </source>
</evidence>
<dbReference type="Pfam" id="PF13359">
    <property type="entry name" value="DDE_Tnp_4"/>
    <property type="match status" value="1"/>
</dbReference>
<feature type="domain" description="SWIM-type" evidence="4">
    <location>
        <begin position="452"/>
        <end position="490"/>
    </location>
</feature>
<protein>
    <recommendedName>
        <fullName evidence="4">SWIM-type domain-containing protein</fullName>
    </recommendedName>
</protein>
<evidence type="ECO:0000256" key="3">
    <source>
        <dbReference type="PROSITE-ProRule" id="PRU00325"/>
    </source>
</evidence>
<organism evidence="5 6">
    <name type="scientific">Mytilus edulis</name>
    <name type="common">Blue mussel</name>
    <dbReference type="NCBI Taxonomy" id="6550"/>
    <lineage>
        <taxon>Eukaryota</taxon>
        <taxon>Metazoa</taxon>
        <taxon>Spiralia</taxon>
        <taxon>Lophotrochozoa</taxon>
        <taxon>Mollusca</taxon>
        <taxon>Bivalvia</taxon>
        <taxon>Autobranchia</taxon>
        <taxon>Pteriomorphia</taxon>
        <taxon>Mytilida</taxon>
        <taxon>Mytiloidea</taxon>
        <taxon>Mytilidae</taxon>
        <taxon>Mytilinae</taxon>
        <taxon>Mytilus</taxon>
    </lineage>
</organism>
<dbReference type="InterPro" id="IPR027806">
    <property type="entry name" value="HARBI1_dom"/>
</dbReference>
<evidence type="ECO:0000313" key="5">
    <source>
        <dbReference type="EMBL" id="CAG2227695.1"/>
    </source>
</evidence>
<dbReference type="Proteomes" id="UP000683360">
    <property type="component" value="Unassembled WGS sequence"/>
</dbReference>
<gene>
    <name evidence="5" type="ORF">MEDL_40702</name>
</gene>
<evidence type="ECO:0000259" key="4">
    <source>
        <dbReference type="PROSITE" id="PS50966"/>
    </source>
</evidence>
<dbReference type="PROSITE" id="PS50966">
    <property type="entry name" value="ZF_SWIM"/>
    <property type="match status" value="1"/>
</dbReference>
<dbReference type="GO" id="GO:0008270">
    <property type="term" value="F:zinc ion binding"/>
    <property type="evidence" value="ECO:0007669"/>
    <property type="project" value="UniProtKB-KW"/>
</dbReference>
<reference evidence="5" key="1">
    <citation type="submission" date="2021-03" db="EMBL/GenBank/DDBJ databases">
        <authorList>
            <person name="Bekaert M."/>
        </authorList>
    </citation>
    <scope>NUCLEOTIDE SEQUENCE</scope>
</reference>
<accession>A0A8S3T1B9</accession>
<evidence type="ECO:0000256" key="1">
    <source>
        <dbReference type="ARBA" id="ARBA00001968"/>
    </source>
</evidence>
<dbReference type="EMBL" id="CAJPWZ010001971">
    <property type="protein sequence ID" value="CAG2227695.1"/>
    <property type="molecule type" value="Genomic_DNA"/>
</dbReference>
<evidence type="ECO:0000256" key="2">
    <source>
        <dbReference type="ARBA" id="ARBA00022723"/>
    </source>
</evidence>
<sequence>MILKAKYTKSFFSRTDIVALLENVRLTMSKSSILDFDNSSRLTDNDYYNLTGLTKQQFEDLSTYSTTIRQSNVRSVRTCLAILLTKLRTGLPNQIIGTIFSLTKSQVQRSIHSTRTSLQSFVTQNVGFKHISHDDLVENHTTDTAQTLFGNNEKVAFIVLDGTYIYIQKSSDYKFQRQSYSLHKHRPLVKPMVVVGTDGYILSVLGPYLSNGKNNDAAITKHMVAVNAEGMNEWLQQDDVCIVDRGFRDVVEYLEQQGYSVQMPLYLKKGQKQHTTEEANSSRLVTKVRWIVESVNGRLKQWRFFDKVVSNHYIPFIGELLRLVCALCNKYRPAIASSNADDIKIAEAMLDKSKKGNLVQAIVENEGLINKRVIYTLVDGSSADQLKDFPVLSEEKLRQNTMGIYQLKQSPLYVREHIGEDSVYQLYVCKIKENLIKIKLQSRFSNSATHNVFVQYTLDGEISGWYCTCKVGARIVGCCAHVSSVLWYLGLHRLQNTSINSPRFTNSVLDASDLPDLDTDSDGSSVVEE</sequence>